<dbReference type="Gene3D" id="1.20.900.10">
    <property type="entry name" value="Dbl homology (DH) domain"/>
    <property type="match status" value="1"/>
</dbReference>
<dbReference type="PANTHER" id="PTHR12845">
    <property type="entry name" value="GUANINE NUCLEOTIDE EXCHANGE FACTOR"/>
    <property type="match status" value="1"/>
</dbReference>
<dbReference type="Pfam" id="PF00621">
    <property type="entry name" value="RhoGEF"/>
    <property type="match status" value="1"/>
</dbReference>
<accession>A0AAV1N0R1</accession>
<evidence type="ECO:0000313" key="3">
    <source>
        <dbReference type="EMBL" id="CAK6952525.1"/>
    </source>
</evidence>
<organism evidence="3 4">
    <name type="scientific">Scomber scombrus</name>
    <name type="common">Atlantic mackerel</name>
    <name type="synonym">Scomber vernalis</name>
    <dbReference type="NCBI Taxonomy" id="13677"/>
    <lineage>
        <taxon>Eukaryota</taxon>
        <taxon>Metazoa</taxon>
        <taxon>Chordata</taxon>
        <taxon>Craniata</taxon>
        <taxon>Vertebrata</taxon>
        <taxon>Euteleostomi</taxon>
        <taxon>Actinopterygii</taxon>
        <taxon>Neopterygii</taxon>
        <taxon>Teleostei</taxon>
        <taxon>Neoteleostei</taxon>
        <taxon>Acanthomorphata</taxon>
        <taxon>Pelagiaria</taxon>
        <taxon>Scombriformes</taxon>
        <taxon>Scombridae</taxon>
        <taxon>Scomber</taxon>
    </lineage>
</organism>
<dbReference type="InterPro" id="IPR000219">
    <property type="entry name" value="DH_dom"/>
</dbReference>
<dbReference type="InterPro" id="IPR011993">
    <property type="entry name" value="PH-like_dom_sf"/>
</dbReference>
<dbReference type="PANTHER" id="PTHR12845:SF2">
    <property type="entry name" value="DH DOMAIN-CONTAINING PROTEIN-RELATED"/>
    <property type="match status" value="1"/>
</dbReference>
<reference evidence="3 4" key="1">
    <citation type="submission" date="2024-01" db="EMBL/GenBank/DDBJ databases">
        <authorList>
            <person name="Alioto T."/>
            <person name="Alioto T."/>
            <person name="Gomez Garrido J."/>
        </authorList>
    </citation>
    <scope>NUCLEOTIDE SEQUENCE [LARGE SCALE GENOMIC DNA]</scope>
</reference>
<dbReference type="InterPro" id="IPR047271">
    <property type="entry name" value="Ephexin-like"/>
</dbReference>
<evidence type="ECO:0000313" key="4">
    <source>
        <dbReference type="Proteomes" id="UP001314229"/>
    </source>
</evidence>
<dbReference type="AlphaFoldDB" id="A0AAV1N0R1"/>
<feature type="region of interest" description="Disordered" evidence="1">
    <location>
        <begin position="39"/>
        <end position="69"/>
    </location>
</feature>
<evidence type="ECO:0000259" key="2">
    <source>
        <dbReference type="PROSITE" id="PS50010"/>
    </source>
</evidence>
<dbReference type="InterPro" id="IPR035899">
    <property type="entry name" value="DBL_dom_sf"/>
</dbReference>
<sequence>MSQFDCRDENDHCLSRSADLSLHFGNPLSYLISQTMEIMGQPPSGFPTLESSSAEEPEGLDERKDCLNQPEDCSPVLDISSALRSVALMGTWNFGSLPSFEEDDSTLSSDDQDTSAEGAAAAAKEEALSISFQSKYLLTFPLYQDYCLQEVKEMYSLSKSFVSEPIARLSFYHTSQSPSRVERQQVVTLSSPPPNLIRVHAASTLWQDLDEVKAAGLLSSLTTRQIRLQESTFELIGSEASYLRSLGVAVDHFYASMPLKQTLSQMEHHILFSNIRRVKAASERFLMDLTNRLGQSVVIYQVGDIVLEHCPAFCTLYVPYVTNMMYQEALINQLLKQNTDFVFSLSKLESDPVCQRQHLKSFLVLPFQRITRIKLILESILKLTDSDSDTVSTLEKAIEAIHEIVMECDKGVKKMKQIEELVCLEMLLDFGKLKSIPLVVNGRFLVREGPVRQLDLEMAYNLRTSFISIYLHLFNDLLIISSKKDQRFVVEDHAEYPTHVNVKHLKTEVLVLPPDSFLLHLSKSQTGQPTIMILVPHTRSDKEVWMKMLSSKQ</sequence>
<dbReference type="SUPFAM" id="SSF50729">
    <property type="entry name" value="PH domain-like"/>
    <property type="match status" value="1"/>
</dbReference>
<name>A0AAV1N0R1_SCOSC</name>
<dbReference type="SMART" id="SM00325">
    <property type="entry name" value="RhoGEF"/>
    <property type="match status" value="1"/>
</dbReference>
<protein>
    <submittedName>
        <fullName evidence="3">Rho guanine nucleotide exchange factor 19</fullName>
    </submittedName>
</protein>
<dbReference type="GO" id="GO:0005085">
    <property type="term" value="F:guanyl-nucleotide exchange factor activity"/>
    <property type="evidence" value="ECO:0007669"/>
    <property type="project" value="InterPro"/>
</dbReference>
<keyword evidence="4" id="KW-1185">Reference proteome</keyword>
<dbReference type="CDD" id="cd00160">
    <property type="entry name" value="RhoGEF"/>
    <property type="match status" value="1"/>
</dbReference>
<dbReference type="EMBL" id="CAWUFR010000010">
    <property type="protein sequence ID" value="CAK6952525.1"/>
    <property type="molecule type" value="Genomic_DNA"/>
</dbReference>
<dbReference type="GO" id="GO:0005634">
    <property type="term" value="C:nucleus"/>
    <property type="evidence" value="ECO:0007669"/>
    <property type="project" value="TreeGrafter"/>
</dbReference>
<dbReference type="PROSITE" id="PS50010">
    <property type="entry name" value="DH_2"/>
    <property type="match status" value="1"/>
</dbReference>
<feature type="domain" description="DH" evidence="2">
    <location>
        <begin position="227"/>
        <end position="411"/>
    </location>
</feature>
<dbReference type="Gene3D" id="2.30.29.30">
    <property type="entry name" value="Pleckstrin-homology domain (PH domain)/Phosphotyrosine-binding domain (PTB)"/>
    <property type="match status" value="1"/>
</dbReference>
<dbReference type="SUPFAM" id="SSF48065">
    <property type="entry name" value="DBL homology domain (DH-domain)"/>
    <property type="match status" value="1"/>
</dbReference>
<dbReference type="Proteomes" id="UP001314229">
    <property type="component" value="Unassembled WGS sequence"/>
</dbReference>
<dbReference type="GO" id="GO:0005737">
    <property type="term" value="C:cytoplasm"/>
    <property type="evidence" value="ECO:0007669"/>
    <property type="project" value="TreeGrafter"/>
</dbReference>
<gene>
    <name evidence="3" type="ORF">FSCOSCO3_A001965</name>
</gene>
<proteinExistence type="predicted"/>
<evidence type="ECO:0000256" key="1">
    <source>
        <dbReference type="SAM" id="MobiDB-lite"/>
    </source>
</evidence>
<comment type="caution">
    <text evidence="3">The sequence shown here is derived from an EMBL/GenBank/DDBJ whole genome shotgun (WGS) entry which is preliminary data.</text>
</comment>